<name>A0A1D1VRF7_RAMVA</name>
<evidence type="ECO:0000313" key="1">
    <source>
        <dbReference type="EMBL" id="GAV03426.1"/>
    </source>
</evidence>
<protein>
    <submittedName>
        <fullName evidence="1">Uncharacterized protein</fullName>
    </submittedName>
</protein>
<dbReference type="EMBL" id="BDGG01000009">
    <property type="protein sequence ID" value="GAV03426.1"/>
    <property type="molecule type" value="Genomic_DNA"/>
</dbReference>
<organism evidence="1 2">
    <name type="scientific">Ramazzottius varieornatus</name>
    <name type="common">Water bear</name>
    <name type="synonym">Tardigrade</name>
    <dbReference type="NCBI Taxonomy" id="947166"/>
    <lineage>
        <taxon>Eukaryota</taxon>
        <taxon>Metazoa</taxon>
        <taxon>Ecdysozoa</taxon>
        <taxon>Tardigrada</taxon>
        <taxon>Eutardigrada</taxon>
        <taxon>Parachela</taxon>
        <taxon>Hypsibioidea</taxon>
        <taxon>Ramazzottiidae</taxon>
        <taxon>Ramazzottius</taxon>
    </lineage>
</organism>
<dbReference type="Proteomes" id="UP000186922">
    <property type="component" value="Unassembled WGS sequence"/>
</dbReference>
<dbReference type="AlphaFoldDB" id="A0A1D1VRF7"/>
<reference evidence="1 2" key="1">
    <citation type="journal article" date="2016" name="Nat. Commun.">
        <title>Extremotolerant tardigrade genome and improved radiotolerance of human cultured cells by tardigrade-unique protein.</title>
        <authorList>
            <person name="Hashimoto T."/>
            <person name="Horikawa D.D."/>
            <person name="Saito Y."/>
            <person name="Kuwahara H."/>
            <person name="Kozuka-Hata H."/>
            <person name="Shin-I T."/>
            <person name="Minakuchi Y."/>
            <person name="Ohishi K."/>
            <person name="Motoyama A."/>
            <person name="Aizu T."/>
            <person name="Enomoto A."/>
            <person name="Kondo K."/>
            <person name="Tanaka S."/>
            <person name="Hara Y."/>
            <person name="Koshikawa S."/>
            <person name="Sagara H."/>
            <person name="Miura T."/>
            <person name="Yokobori S."/>
            <person name="Miyagawa K."/>
            <person name="Suzuki Y."/>
            <person name="Kubo T."/>
            <person name="Oyama M."/>
            <person name="Kohara Y."/>
            <person name="Fujiyama A."/>
            <person name="Arakawa K."/>
            <person name="Katayama T."/>
            <person name="Toyoda A."/>
            <person name="Kunieda T."/>
        </authorList>
    </citation>
    <scope>NUCLEOTIDE SEQUENCE [LARGE SCALE GENOMIC DNA]</scope>
    <source>
        <strain evidence="1 2">YOKOZUNA-1</strain>
    </source>
</reference>
<evidence type="ECO:0000313" key="2">
    <source>
        <dbReference type="Proteomes" id="UP000186922"/>
    </source>
</evidence>
<keyword evidence="2" id="KW-1185">Reference proteome</keyword>
<proteinExistence type="predicted"/>
<accession>A0A1D1VRF7</accession>
<comment type="caution">
    <text evidence="1">The sequence shown here is derived from an EMBL/GenBank/DDBJ whole genome shotgun (WGS) entry which is preliminary data.</text>
</comment>
<sequence>MEFRGNIHAVRHEAMRQPVRLPRSSNSAKVMLQLMQSLQSIHAHMIENSGQLFRCCN</sequence>
<gene>
    <name evidence="1" type="primary">RvY_13851-1</name>
    <name evidence="1" type="synonym">RvY_13851.1</name>
    <name evidence="1" type="ORF">RvY_13851</name>
</gene>